<proteinExistence type="predicted"/>
<feature type="compositionally biased region" description="Polar residues" evidence="1">
    <location>
        <begin position="24"/>
        <end position="38"/>
    </location>
</feature>
<feature type="region of interest" description="Disordered" evidence="1">
    <location>
        <begin position="24"/>
        <end position="52"/>
    </location>
</feature>
<keyword evidence="4" id="KW-1185">Reference proteome</keyword>
<feature type="compositionally biased region" description="Polar residues" evidence="1">
    <location>
        <begin position="98"/>
        <end position="112"/>
    </location>
</feature>
<evidence type="ECO:0000256" key="2">
    <source>
        <dbReference type="SAM" id="Phobius"/>
    </source>
</evidence>
<gene>
    <name evidence="3" type="ORF">B0T19DRAFT_395280</name>
</gene>
<reference evidence="3" key="2">
    <citation type="submission" date="2023-06" db="EMBL/GenBank/DDBJ databases">
        <authorList>
            <consortium name="Lawrence Berkeley National Laboratory"/>
            <person name="Haridas S."/>
            <person name="Hensen N."/>
            <person name="Bonometti L."/>
            <person name="Westerberg I."/>
            <person name="Brannstrom I.O."/>
            <person name="Guillou S."/>
            <person name="Cros-Aarteil S."/>
            <person name="Calhoun S."/>
            <person name="Kuo A."/>
            <person name="Mondo S."/>
            <person name="Pangilinan J."/>
            <person name="Riley R."/>
            <person name="Labutti K."/>
            <person name="Andreopoulos B."/>
            <person name="Lipzen A."/>
            <person name="Chen C."/>
            <person name="Yanf M."/>
            <person name="Daum C."/>
            <person name="Ng V."/>
            <person name="Clum A."/>
            <person name="Steindorff A."/>
            <person name="Ohm R."/>
            <person name="Martin F."/>
            <person name="Silar P."/>
            <person name="Natvig D."/>
            <person name="Lalanne C."/>
            <person name="Gautier V."/>
            <person name="Ament-Velasquez S.L."/>
            <person name="Kruys A."/>
            <person name="Hutchinson M.I."/>
            <person name="Powell A.J."/>
            <person name="Barry K."/>
            <person name="Miller A.N."/>
            <person name="Grigoriev I.V."/>
            <person name="Debuchy R."/>
            <person name="Gladieux P."/>
            <person name="Thoren M.H."/>
            <person name="Johannesson H."/>
        </authorList>
    </citation>
    <scope>NUCLEOTIDE SEQUENCE</scope>
    <source>
        <strain evidence="3">SMH4131-1</strain>
    </source>
</reference>
<dbReference type="Pfam" id="PF11374">
    <property type="entry name" value="DUF3176"/>
    <property type="match status" value="1"/>
</dbReference>
<keyword evidence="2" id="KW-0472">Membrane</keyword>
<accession>A0AAE0MK40</accession>
<dbReference type="AlphaFoldDB" id="A0AAE0MK40"/>
<feature type="compositionally biased region" description="Polar residues" evidence="1">
    <location>
        <begin position="120"/>
        <end position="130"/>
    </location>
</feature>
<evidence type="ECO:0008006" key="5">
    <source>
        <dbReference type="Google" id="ProtNLM"/>
    </source>
</evidence>
<name>A0AAE0MK40_9PEZI</name>
<evidence type="ECO:0000313" key="3">
    <source>
        <dbReference type="EMBL" id="KAK3335417.1"/>
    </source>
</evidence>
<evidence type="ECO:0000313" key="4">
    <source>
        <dbReference type="Proteomes" id="UP001286456"/>
    </source>
</evidence>
<dbReference type="InterPro" id="IPR021514">
    <property type="entry name" value="DUF3176"/>
</dbReference>
<organism evidence="3 4">
    <name type="scientific">Cercophora scortea</name>
    <dbReference type="NCBI Taxonomy" id="314031"/>
    <lineage>
        <taxon>Eukaryota</taxon>
        <taxon>Fungi</taxon>
        <taxon>Dikarya</taxon>
        <taxon>Ascomycota</taxon>
        <taxon>Pezizomycotina</taxon>
        <taxon>Sordariomycetes</taxon>
        <taxon>Sordariomycetidae</taxon>
        <taxon>Sordariales</taxon>
        <taxon>Lasiosphaeriaceae</taxon>
        <taxon>Cercophora</taxon>
    </lineage>
</organism>
<feature type="region of interest" description="Disordered" evidence="1">
    <location>
        <begin position="83"/>
        <end position="130"/>
    </location>
</feature>
<feature type="region of interest" description="Disordered" evidence="1">
    <location>
        <begin position="247"/>
        <end position="310"/>
    </location>
</feature>
<protein>
    <recommendedName>
        <fullName evidence="5">Transmembrane protein</fullName>
    </recommendedName>
</protein>
<sequence length="841" mass="91332">MARIDSVPLGPEPIMYQQPETSMLQPASTGGYTVSPASSVHRDPDLQWGNEDGLVSGRELEGLSPAPAHRPWPVNNHIIINDNNFGESLPAPRHDEQQSTWQNNLGTPSQHQWLAPGSHQRAQSHVPTTAAHTSWQIQTPGLPMLFEAQPQRGGREQEELIQARAKESMMGHSLRITSYGPAPVPDGDNHGGDDDEDDRIAPRAPPRVHRQQQIHANSHNYAHTHAQDQSQGQGPFMHYEDIAYLGPEPRDETHWAGGGAEAFPSFPEGTNNTPRARRSWERQRKRRERGAAASSADGGHSDVGGGDRDESRRAPAIAVVLKMYDGCGLSRWPLAVSLNTLVAFLEAICHCALMVPLVKGLDQLKWNWFARGKRPLSDFQTFDDASRGFPLRLLWDRKGRVLGMSAAVVLLIVFLSSPLTQAAIVTHHTRLVPDNNAVAAVARSESYSSTERQRAMSGGGLDVRQKQAIQLGLHQPVDEKLLEVQPTCSSGECHWPSFESLAICVDVADVSDKLVVSNQTSDDPVRTAWLPNGMSLTTRGTLNMTSTTQTHTTDQGSEGLFLPAAESLAFASQNDKIPSAIANVFVIYTSQTAEAGGGEGSVFRAAEVLLHFCVNTYEVVASKGISTTTRIDSSTTCSHGSGANTNQTSILMLEAGNGSHTSPHYAVNVQDVRLLNTYIVSLFSGTYSAHESGFEGVTPTSETVGTALFKGQDLGEPESRLRAVVENVATSLTNTMRTTGTMEVGLAFVAESYIQIQWGWIAFLAAQVAFSAAFLLGIMVQTAVWQVKVIKDMSSIATLFAIRADDRAELGSFGQSAMMARRAEKITGKLREGGWVLDLEM</sequence>
<keyword evidence="2" id="KW-1133">Transmembrane helix</keyword>
<dbReference type="Proteomes" id="UP001286456">
    <property type="component" value="Unassembled WGS sequence"/>
</dbReference>
<feature type="transmembrane region" description="Helical" evidence="2">
    <location>
        <begin position="758"/>
        <end position="785"/>
    </location>
</feature>
<reference evidence="3" key="1">
    <citation type="journal article" date="2023" name="Mol. Phylogenet. Evol.">
        <title>Genome-scale phylogeny and comparative genomics of the fungal order Sordariales.</title>
        <authorList>
            <person name="Hensen N."/>
            <person name="Bonometti L."/>
            <person name="Westerberg I."/>
            <person name="Brannstrom I.O."/>
            <person name="Guillou S."/>
            <person name="Cros-Aarteil S."/>
            <person name="Calhoun S."/>
            <person name="Haridas S."/>
            <person name="Kuo A."/>
            <person name="Mondo S."/>
            <person name="Pangilinan J."/>
            <person name="Riley R."/>
            <person name="LaButti K."/>
            <person name="Andreopoulos B."/>
            <person name="Lipzen A."/>
            <person name="Chen C."/>
            <person name="Yan M."/>
            <person name="Daum C."/>
            <person name="Ng V."/>
            <person name="Clum A."/>
            <person name="Steindorff A."/>
            <person name="Ohm R.A."/>
            <person name="Martin F."/>
            <person name="Silar P."/>
            <person name="Natvig D.O."/>
            <person name="Lalanne C."/>
            <person name="Gautier V."/>
            <person name="Ament-Velasquez S.L."/>
            <person name="Kruys A."/>
            <person name="Hutchinson M.I."/>
            <person name="Powell A.J."/>
            <person name="Barry K."/>
            <person name="Miller A.N."/>
            <person name="Grigoriev I.V."/>
            <person name="Debuchy R."/>
            <person name="Gladieux P."/>
            <person name="Hiltunen Thoren M."/>
            <person name="Johannesson H."/>
        </authorList>
    </citation>
    <scope>NUCLEOTIDE SEQUENCE</scope>
    <source>
        <strain evidence="3">SMH4131-1</strain>
    </source>
</reference>
<dbReference type="EMBL" id="JAUEPO010000001">
    <property type="protein sequence ID" value="KAK3335417.1"/>
    <property type="molecule type" value="Genomic_DNA"/>
</dbReference>
<keyword evidence="2" id="KW-0812">Transmembrane</keyword>
<dbReference type="PANTHER" id="PTHR35394:SF5">
    <property type="entry name" value="DUF3176 DOMAIN-CONTAINING PROTEIN"/>
    <property type="match status" value="1"/>
</dbReference>
<dbReference type="PANTHER" id="PTHR35394">
    <property type="entry name" value="DUF3176 DOMAIN-CONTAINING PROTEIN"/>
    <property type="match status" value="1"/>
</dbReference>
<comment type="caution">
    <text evidence="3">The sequence shown here is derived from an EMBL/GenBank/DDBJ whole genome shotgun (WGS) entry which is preliminary data.</text>
</comment>
<evidence type="ECO:0000256" key="1">
    <source>
        <dbReference type="SAM" id="MobiDB-lite"/>
    </source>
</evidence>
<feature type="region of interest" description="Disordered" evidence="1">
    <location>
        <begin position="175"/>
        <end position="213"/>
    </location>
</feature>